<proteinExistence type="predicted"/>
<name>A0ABS4KD93_9FIRM</name>
<sequence length="96" mass="10809">MVIITTEAGLKKAVNNKEEEILIEGDLANTLSESLNSEDYDIDKILSSKLFKITPKVLSFYKCSAEVNALVSILSNYDIVENNQNKNLFKIKLKKN</sequence>
<comment type="caution">
    <text evidence="1">The sequence shown here is derived from an EMBL/GenBank/DDBJ whole genome shotgun (WGS) entry which is preliminary data.</text>
</comment>
<organism evidence="1 2">
    <name type="scientific">Peptoniphilus stercorisuis</name>
    <dbReference type="NCBI Taxonomy" id="1436965"/>
    <lineage>
        <taxon>Bacteria</taxon>
        <taxon>Bacillati</taxon>
        <taxon>Bacillota</taxon>
        <taxon>Tissierellia</taxon>
        <taxon>Tissierellales</taxon>
        <taxon>Peptoniphilaceae</taxon>
        <taxon>Peptoniphilus</taxon>
    </lineage>
</organism>
<protein>
    <submittedName>
        <fullName evidence="1">Uncharacterized protein</fullName>
    </submittedName>
</protein>
<reference evidence="1 2" key="1">
    <citation type="submission" date="2021-03" db="EMBL/GenBank/DDBJ databases">
        <title>Genomic Encyclopedia of Type Strains, Phase IV (KMG-IV): sequencing the most valuable type-strain genomes for metagenomic binning, comparative biology and taxonomic classification.</title>
        <authorList>
            <person name="Goeker M."/>
        </authorList>
    </citation>
    <scope>NUCLEOTIDE SEQUENCE [LARGE SCALE GENOMIC DNA]</scope>
    <source>
        <strain evidence="1 2">DSM 27563</strain>
    </source>
</reference>
<dbReference type="EMBL" id="JAGGLJ010000012">
    <property type="protein sequence ID" value="MBP2025749.1"/>
    <property type="molecule type" value="Genomic_DNA"/>
</dbReference>
<dbReference type="RefSeq" id="WP_210061190.1">
    <property type="nucleotide sequence ID" value="NZ_JAGGLJ010000012.1"/>
</dbReference>
<gene>
    <name evidence="1" type="ORF">J2Z71_001296</name>
</gene>
<evidence type="ECO:0000313" key="2">
    <source>
        <dbReference type="Proteomes" id="UP001519306"/>
    </source>
</evidence>
<dbReference type="Proteomes" id="UP001519306">
    <property type="component" value="Unassembled WGS sequence"/>
</dbReference>
<keyword evidence="2" id="KW-1185">Reference proteome</keyword>
<accession>A0ABS4KD93</accession>
<evidence type="ECO:0000313" key="1">
    <source>
        <dbReference type="EMBL" id="MBP2025749.1"/>
    </source>
</evidence>